<reference evidence="2" key="1">
    <citation type="submission" date="2020-10" db="EMBL/GenBank/DDBJ databases">
        <title>Connecting structure to function with the recovery of over 1000 high-quality activated sludge metagenome-assembled genomes encoding full-length rRNA genes using long-read sequencing.</title>
        <authorList>
            <person name="Singleton C.M."/>
            <person name="Petriglieri F."/>
            <person name="Kristensen J.M."/>
            <person name="Kirkegaard R.H."/>
            <person name="Michaelsen T.Y."/>
            <person name="Andersen M.H."/>
            <person name="Karst S.M."/>
            <person name="Dueholm M.S."/>
            <person name="Nielsen P.H."/>
            <person name="Albertsen M."/>
        </authorList>
    </citation>
    <scope>NUCLEOTIDE SEQUENCE</scope>
    <source>
        <strain evidence="2">EsbW_18-Q3-R4-48_MAXAC.044</strain>
    </source>
</reference>
<gene>
    <name evidence="2" type="ORF">IPJ48_14890</name>
</gene>
<dbReference type="Proteomes" id="UP000886602">
    <property type="component" value="Unassembled WGS sequence"/>
</dbReference>
<dbReference type="InterPro" id="IPR024445">
    <property type="entry name" value="Tnp_ISXO2-like"/>
</dbReference>
<dbReference type="EMBL" id="JADJNC010000026">
    <property type="protein sequence ID" value="MBK7424255.1"/>
    <property type="molecule type" value="Genomic_DNA"/>
</dbReference>
<protein>
    <submittedName>
        <fullName evidence="2">IS1595 family transposase</fullName>
    </submittedName>
</protein>
<sequence>MRKPELNRITAALRNLTPMQRRVVAAELALLDKQPATTLIIEGRFATTAACPHCQAKDAIRYGHANGLQRYRCRECGKTFSALTGTPLCGLHNRGKWLGQAEALRDGLTLHKVADALHIHVSTAHRWRHRFLALPMAIQPQALTGIAEADETMFLLSFKGKRSGLDRKARKRGGKASKRGLSHEQVPVLVARDRAGVTMDCVLKAMDMTTLSAALKPFLTKDVVLCTDGSLALAAAARHIGVEHHAVNLSAGIRVDGAWHVQNVNAYHSRLKAWVCKFRGVATCYLANYLGWFRALDREHGNDPKPAQWLTMALGGTA</sequence>
<evidence type="ECO:0000259" key="1">
    <source>
        <dbReference type="SMART" id="SM01126"/>
    </source>
</evidence>
<name>A0A9D7F8S8_9RHOO</name>
<dbReference type="Pfam" id="PF13384">
    <property type="entry name" value="HTH_23"/>
    <property type="match status" value="1"/>
</dbReference>
<dbReference type="SMART" id="SM01126">
    <property type="entry name" value="DDE_Tnp_IS1595"/>
    <property type="match status" value="1"/>
</dbReference>
<organism evidence="2 3">
    <name type="scientific">Candidatus Propionivibrio dominans</name>
    <dbReference type="NCBI Taxonomy" id="2954373"/>
    <lineage>
        <taxon>Bacteria</taxon>
        <taxon>Pseudomonadati</taxon>
        <taxon>Pseudomonadota</taxon>
        <taxon>Betaproteobacteria</taxon>
        <taxon>Rhodocyclales</taxon>
        <taxon>Rhodocyclaceae</taxon>
        <taxon>Propionivibrio</taxon>
    </lineage>
</organism>
<comment type="caution">
    <text evidence="2">The sequence shown here is derived from an EMBL/GenBank/DDBJ whole genome shotgun (WGS) entry which is preliminary data.</text>
</comment>
<dbReference type="Pfam" id="PF12762">
    <property type="entry name" value="DDE_Tnp_IS1595"/>
    <property type="match status" value="1"/>
</dbReference>
<proteinExistence type="predicted"/>
<evidence type="ECO:0000313" key="2">
    <source>
        <dbReference type="EMBL" id="MBK7424255.1"/>
    </source>
</evidence>
<evidence type="ECO:0000313" key="3">
    <source>
        <dbReference type="Proteomes" id="UP000886602"/>
    </source>
</evidence>
<feature type="domain" description="ISXO2-like transposase" evidence="1">
    <location>
        <begin position="142"/>
        <end position="298"/>
    </location>
</feature>
<accession>A0A9D7F8S8</accession>
<dbReference type="NCBIfam" id="NF033547">
    <property type="entry name" value="transpos_IS1595"/>
    <property type="match status" value="1"/>
</dbReference>
<dbReference type="AlphaFoldDB" id="A0A9D7F8S8"/>